<dbReference type="NCBIfam" id="TIGR01066">
    <property type="entry name" value="rplM_bact"/>
    <property type="match status" value="1"/>
</dbReference>
<dbReference type="AlphaFoldDB" id="A0A1F7UNQ9"/>
<dbReference type="InterPro" id="IPR005823">
    <property type="entry name" value="Ribosomal_uL13_bac-type"/>
</dbReference>
<dbReference type="PANTHER" id="PTHR11545:SF2">
    <property type="entry name" value="LARGE RIBOSOMAL SUBUNIT PROTEIN UL13M"/>
    <property type="match status" value="1"/>
</dbReference>
<sequence>MTDKTNRKTHNIDATDKIVGRLATRIALLLSGKGKRTYAPNVDGGDYVVVSNIKNIKTSGAKIDQKEYKHFSGYPGGLKKTKWSIMLATNPKKLLWLSVYRMLPKNRLRKDRIRRLTIE</sequence>
<evidence type="ECO:0000313" key="5">
    <source>
        <dbReference type="EMBL" id="OGL79921.1"/>
    </source>
</evidence>
<dbReference type="GO" id="GO:0017148">
    <property type="term" value="P:negative regulation of translation"/>
    <property type="evidence" value="ECO:0007669"/>
    <property type="project" value="TreeGrafter"/>
</dbReference>
<dbReference type="GO" id="GO:0005840">
    <property type="term" value="C:ribosome"/>
    <property type="evidence" value="ECO:0007669"/>
    <property type="project" value="UniProtKB-KW"/>
</dbReference>
<protein>
    <recommendedName>
        <fullName evidence="4">Large ribosomal subunit protein uL13</fullName>
    </recommendedName>
</protein>
<dbReference type="HAMAP" id="MF_01366">
    <property type="entry name" value="Ribosomal_uL13"/>
    <property type="match status" value="1"/>
</dbReference>
<evidence type="ECO:0000256" key="3">
    <source>
        <dbReference type="ARBA" id="ARBA00023274"/>
    </source>
</evidence>
<reference evidence="5 6" key="1">
    <citation type="journal article" date="2016" name="Nat. Commun.">
        <title>Thousands of microbial genomes shed light on interconnected biogeochemical processes in an aquifer system.</title>
        <authorList>
            <person name="Anantharaman K."/>
            <person name="Brown C.T."/>
            <person name="Hug L.A."/>
            <person name="Sharon I."/>
            <person name="Castelle C.J."/>
            <person name="Probst A.J."/>
            <person name="Thomas B.C."/>
            <person name="Singh A."/>
            <person name="Wilkins M.J."/>
            <person name="Karaoz U."/>
            <person name="Brodie E.L."/>
            <person name="Williams K.H."/>
            <person name="Hubbard S.S."/>
            <person name="Banfield J.F."/>
        </authorList>
    </citation>
    <scope>NUCLEOTIDE SEQUENCE [LARGE SCALE GENOMIC DNA]</scope>
</reference>
<evidence type="ECO:0000313" key="6">
    <source>
        <dbReference type="Proteomes" id="UP000176897"/>
    </source>
</evidence>
<dbReference type="PANTHER" id="PTHR11545">
    <property type="entry name" value="RIBOSOMAL PROTEIN L13"/>
    <property type="match status" value="1"/>
</dbReference>
<dbReference type="CDD" id="cd00392">
    <property type="entry name" value="Ribosomal_L13"/>
    <property type="match status" value="1"/>
</dbReference>
<dbReference type="GO" id="GO:0003735">
    <property type="term" value="F:structural constituent of ribosome"/>
    <property type="evidence" value="ECO:0007669"/>
    <property type="project" value="InterPro"/>
</dbReference>
<proteinExistence type="inferred from homology"/>
<evidence type="ECO:0000256" key="1">
    <source>
        <dbReference type="ARBA" id="ARBA00006227"/>
    </source>
</evidence>
<dbReference type="EMBL" id="MGEJ01000021">
    <property type="protein sequence ID" value="OGL79921.1"/>
    <property type="molecule type" value="Genomic_DNA"/>
</dbReference>
<evidence type="ECO:0000256" key="4">
    <source>
        <dbReference type="HAMAP-Rule" id="MF_01366"/>
    </source>
</evidence>
<organism evidence="5 6">
    <name type="scientific">Candidatus Uhrbacteria bacterium RIFCSPLOWO2_01_FULL_47_24</name>
    <dbReference type="NCBI Taxonomy" id="1802401"/>
    <lineage>
        <taxon>Bacteria</taxon>
        <taxon>Candidatus Uhriibacteriota</taxon>
    </lineage>
</organism>
<dbReference type="SUPFAM" id="SSF52161">
    <property type="entry name" value="Ribosomal protein L13"/>
    <property type="match status" value="1"/>
</dbReference>
<name>A0A1F7UNQ9_9BACT</name>
<keyword evidence="2 4" id="KW-0689">Ribosomal protein</keyword>
<comment type="similarity">
    <text evidence="1 4">Belongs to the universal ribosomal protein uL13 family.</text>
</comment>
<evidence type="ECO:0000256" key="2">
    <source>
        <dbReference type="ARBA" id="ARBA00022980"/>
    </source>
</evidence>
<dbReference type="GO" id="GO:1990904">
    <property type="term" value="C:ribonucleoprotein complex"/>
    <property type="evidence" value="ECO:0007669"/>
    <property type="project" value="UniProtKB-KW"/>
</dbReference>
<keyword evidence="3 4" id="KW-0687">Ribonucleoprotein</keyword>
<comment type="caution">
    <text evidence="5">The sequence shown here is derived from an EMBL/GenBank/DDBJ whole genome shotgun (WGS) entry which is preliminary data.</text>
</comment>
<dbReference type="GO" id="GO:0006412">
    <property type="term" value="P:translation"/>
    <property type="evidence" value="ECO:0007669"/>
    <property type="project" value="UniProtKB-UniRule"/>
</dbReference>
<dbReference type="GO" id="GO:0003729">
    <property type="term" value="F:mRNA binding"/>
    <property type="evidence" value="ECO:0007669"/>
    <property type="project" value="TreeGrafter"/>
</dbReference>
<dbReference type="Pfam" id="PF00572">
    <property type="entry name" value="Ribosomal_L13"/>
    <property type="match status" value="1"/>
</dbReference>
<dbReference type="InterPro" id="IPR036899">
    <property type="entry name" value="Ribosomal_uL13_sf"/>
</dbReference>
<dbReference type="PIRSF" id="PIRSF002181">
    <property type="entry name" value="Ribosomal_L13"/>
    <property type="match status" value="1"/>
</dbReference>
<gene>
    <name evidence="4" type="primary">rplM</name>
    <name evidence="5" type="ORF">A3B21_00840</name>
</gene>
<dbReference type="STRING" id="1802401.A3B21_00840"/>
<dbReference type="Gene3D" id="3.90.1180.10">
    <property type="entry name" value="Ribosomal protein L13"/>
    <property type="match status" value="1"/>
</dbReference>
<comment type="subunit">
    <text evidence="4">Part of the 50S ribosomal subunit.</text>
</comment>
<comment type="function">
    <text evidence="4">This protein is one of the early assembly proteins of the 50S ribosomal subunit, although it is not seen to bind rRNA by itself. It is important during the early stages of 50S assembly.</text>
</comment>
<accession>A0A1F7UNQ9</accession>
<dbReference type="InterPro" id="IPR005822">
    <property type="entry name" value="Ribosomal_uL13"/>
</dbReference>
<dbReference type="Proteomes" id="UP000176897">
    <property type="component" value="Unassembled WGS sequence"/>
</dbReference>